<gene>
    <name evidence="1" type="ORF">AYBTSS11_LOCUS22899</name>
</gene>
<reference evidence="1" key="1">
    <citation type="submission" date="2023-10" db="EMBL/GenBank/DDBJ databases">
        <authorList>
            <person name="Domelevo Entfellner J.-B."/>
        </authorList>
    </citation>
    <scope>NUCLEOTIDE SEQUENCE</scope>
</reference>
<dbReference type="EMBL" id="OY731405">
    <property type="protein sequence ID" value="CAJ1970905.1"/>
    <property type="molecule type" value="Genomic_DNA"/>
</dbReference>
<dbReference type="Gramene" id="rna-AYBTSS11_LOCUS22899">
    <property type="protein sequence ID" value="CAJ1970905.1"/>
    <property type="gene ID" value="gene-AYBTSS11_LOCUS22899"/>
</dbReference>
<evidence type="ECO:0000313" key="1">
    <source>
        <dbReference type="EMBL" id="CAJ1970905.1"/>
    </source>
</evidence>
<keyword evidence="2" id="KW-1185">Reference proteome</keyword>
<accession>A0AA86SYM1</accession>
<sequence>MGPTREIEASTAFNAPRITPCICRTFGDDVQSFHILTTHNIPPTYYLTERITFRSSSRDNSITIKKQGFCPD</sequence>
<dbReference type="AlphaFoldDB" id="A0AA86SYM1"/>
<evidence type="ECO:0000313" key="2">
    <source>
        <dbReference type="Proteomes" id="UP001189624"/>
    </source>
</evidence>
<proteinExistence type="predicted"/>
<protein>
    <submittedName>
        <fullName evidence="1">Uncharacterized protein</fullName>
    </submittedName>
</protein>
<dbReference type="Proteomes" id="UP001189624">
    <property type="component" value="Chromosome 8"/>
</dbReference>
<name>A0AA86SYM1_9FABA</name>
<organism evidence="1 2">
    <name type="scientific">Sphenostylis stenocarpa</name>
    <dbReference type="NCBI Taxonomy" id="92480"/>
    <lineage>
        <taxon>Eukaryota</taxon>
        <taxon>Viridiplantae</taxon>
        <taxon>Streptophyta</taxon>
        <taxon>Embryophyta</taxon>
        <taxon>Tracheophyta</taxon>
        <taxon>Spermatophyta</taxon>
        <taxon>Magnoliopsida</taxon>
        <taxon>eudicotyledons</taxon>
        <taxon>Gunneridae</taxon>
        <taxon>Pentapetalae</taxon>
        <taxon>rosids</taxon>
        <taxon>fabids</taxon>
        <taxon>Fabales</taxon>
        <taxon>Fabaceae</taxon>
        <taxon>Papilionoideae</taxon>
        <taxon>50 kb inversion clade</taxon>
        <taxon>NPAAA clade</taxon>
        <taxon>indigoferoid/millettioid clade</taxon>
        <taxon>Phaseoleae</taxon>
        <taxon>Sphenostylis</taxon>
    </lineage>
</organism>